<reference evidence="3" key="1">
    <citation type="submission" date="2018-06" db="EMBL/GenBank/DDBJ databases">
        <authorList>
            <person name="Zhirakovskaya E."/>
        </authorList>
    </citation>
    <scope>NUCLEOTIDE SEQUENCE</scope>
</reference>
<evidence type="ECO:0000259" key="2">
    <source>
        <dbReference type="Pfam" id="PF01345"/>
    </source>
</evidence>
<dbReference type="AlphaFoldDB" id="A0A3B0ZCS3"/>
<dbReference type="Pfam" id="PF01345">
    <property type="entry name" value="DUF11"/>
    <property type="match status" value="1"/>
</dbReference>
<accession>A0A3B0ZCS3</accession>
<dbReference type="InterPro" id="IPR047589">
    <property type="entry name" value="DUF11_rpt"/>
</dbReference>
<gene>
    <name evidence="3" type="ORF">MNBD_GAMMA16-329</name>
</gene>
<feature type="transmembrane region" description="Helical" evidence="1">
    <location>
        <begin position="749"/>
        <end position="768"/>
    </location>
</feature>
<dbReference type="InterPro" id="IPR013783">
    <property type="entry name" value="Ig-like_fold"/>
</dbReference>
<dbReference type="NCBIfam" id="TIGR04214">
    <property type="entry name" value="CSLREA_Nterm"/>
    <property type="match status" value="1"/>
</dbReference>
<dbReference type="EMBL" id="UOFO01000068">
    <property type="protein sequence ID" value="VAW85332.1"/>
    <property type="molecule type" value="Genomic_DNA"/>
</dbReference>
<dbReference type="NCBIfam" id="NF041518">
    <property type="entry name" value="choice_anch_Q"/>
    <property type="match status" value="1"/>
</dbReference>
<feature type="domain" description="DUF11" evidence="2">
    <location>
        <begin position="597"/>
        <end position="725"/>
    </location>
</feature>
<dbReference type="Gene3D" id="2.60.40.10">
    <property type="entry name" value="Immunoglobulins"/>
    <property type="match status" value="1"/>
</dbReference>
<dbReference type="InterPro" id="IPR001434">
    <property type="entry name" value="OmcB-like_DUF11"/>
</dbReference>
<evidence type="ECO:0000313" key="3">
    <source>
        <dbReference type="EMBL" id="VAW85332.1"/>
    </source>
</evidence>
<dbReference type="NCBIfam" id="TIGR01451">
    <property type="entry name" value="B_ant_repeat"/>
    <property type="match status" value="1"/>
</dbReference>
<dbReference type="InterPro" id="IPR026457">
    <property type="entry name" value="CSLREA_Nterm"/>
</dbReference>
<name>A0A3B0ZCS3_9ZZZZ</name>
<organism evidence="3">
    <name type="scientific">hydrothermal vent metagenome</name>
    <dbReference type="NCBI Taxonomy" id="652676"/>
    <lineage>
        <taxon>unclassified sequences</taxon>
        <taxon>metagenomes</taxon>
        <taxon>ecological metagenomes</taxon>
    </lineage>
</organism>
<dbReference type="InterPro" id="IPR011050">
    <property type="entry name" value="Pectin_lyase_fold/virulence"/>
</dbReference>
<keyword evidence="1" id="KW-1133">Transmembrane helix</keyword>
<dbReference type="InterPro" id="IPR059226">
    <property type="entry name" value="Choice_anch_Q_dom"/>
</dbReference>
<keyword evidence="1" id="KW-0812">Transmembrane</keyword>
<protein>
    <recommendedName>
        <fullName evidence="2">DUF11 domain-containing protein</fullName>
    </recommendedName>
</protein>
<sequence length="777" mass="79558">MYKIRLPHKIKFHAVCIFLLTLILSVNTVSAETFTVTTTADKADGSCDTSDCSLREAIIAANATAVSDTIILGAGTFELILGGIQAATEENNAATGDLDITSNIIIQGNGNTASNSDTIISAEQIDRIFHILSPNLGDTTPTRPVVTIRDLIITNGAVDARNGGALNNSTLSNTTLVNVTISNSSTTNLGSVLDMGMGGGVYNDGILSITESIITNNTAEVNQEPSGRYGGGGLYNDINSNTTLKGVTISSNNANNSFVAESFVTGGGILNRGTLFVLDNVGTPSIIGGNVAAAGNKAHSGGGISNLGGFLTIANTTVSNNTTIITANPADIESGSTGGGIFSQNAGTNRGSLVIAASTISNNYSDRQGGGVFNSGAPIIVTHTTIHDNTARFLGAGISNVGDQPAEITNSTIVFNQALDSANAASTQGGGLWTSSRINLNAVTLVGNIATVGDQLYVRDNSGVGEQTLEPQVSFSNTLVANSTANTSQANNNCGGDTDFIVSQNFNLDSGDTCTFANSSDQVNTDPLLSLDGLQLNQGAEGTIPPTKTIALQENSPAIDQGTGCPELDQRYFFRVNACDTGAYETNATDSSATVADMKITITENNDPVVIGNQLTYTLTIVNIGPHQASGVTVSAILPSAGIDGSVFFDIMENNLGSCSASGVTITCINVGTTTSGSSNVFPPFATVRISITVAPNAAGELSTTATVNSNVIDSFTSNNSETITTTISATGPGGGNANFLGSGGGGGGYLGFLSLLLLFPLIVIKILRVRRIQLCN</sequence>
<dbReference type="SUPFAM" id="SSF51126">
    <property type="entry name" value="Pectin lyase-like"/>
    <property type="match status" value="2"/>
</dbReference>
<evidence type="ECO:0000256" key="1">
    <source>
        <dbReference type="SAM" id="Phobius"/>
    </source>
</evidence>
<proteinExistence type="predicted"/>
<keyword evidence="1" id="KW-0472">Membrane</keyword>